<keyword evidence="2" id="KW-1185">Reference proteome</keyword>
<sequence length="37" mass="4400">MFFYNLKYNMGDNLDGLSYLKIIKKILKKKDTKTSKV</sequence>
<accession>A0A2A5RZF5</accession>
<gene>
    <name evidence="1" type="ORF">RU86_GL000229</name>
</gene>
<evidence type="ECO:0000313" key="2">
    <source>
        <dbReference type="Proteomes" id="UP000218282"/>
    </source>
</evidence>
<dbReference type="EMBL" id="JXJW01000010">
    <property type="protein sequence ID" value="PCS06570.1"/>
    <property type="molecule type" value="Genomic_DNA"/>
</dbReference>
<protein>
    <submittedName>
        <fullName evidence="1">Uncharacterized protein</fullName>
    </submittedName>
</protein>
<dbReference type="AlphaFoldDB" id="A0A2A5RZF5"/>
<organism evidence="1 2">
    <name type="scientific">Pseudolactococcus piscium</name>
    <dbReference type="NCBI Taxonomy" id="1364"/>
    <lineage>
        <taxon>Bacteria</taxon>
        <taxon>Bacillati</taxon>
        <taxon>Bacillota</taxon>
        <taxon>Bacilli</taxon>
        <taxon>Lactobacillales</taxon>
        <taxon>Streptococcaceae</taxon>
        <taxon>Pseudolactococcus</taxon>
    </lineage>
</organism>
<dbReference type="Proteomes" id="UP000218282">
    <property type="component" value="Unassembled WGS sequence"/>
</dbReference>
<evidence type="ECO:0000313" key="1">
    <source>
        <dbReference type="EMBL" id="PCS06570.1"/>
    </source>
</evidence>
<comment type="caution">
    <text evidence="1">The sequence shown here is derived from an EMBL/GenBank/DDBJ whole genome shotgun (WGS) entry which is preliminary data.</text>
</comment>
<reference evidence="1 2" key="1">
    <citation type="submission" date="2014-12" db="EMBL/GenBank/DDBJ databases">
        <title>Draft genome sequences of 10 type strains of Lactococcus.</title>
        <authorList>
            <person name="Sun Z."/>
            <person name="Zhong Z."/>
            <person name="Liu W."/>
            <person name="Zhang W."/>
            <person name="Zhang H."/>
        </authorList>
    </citation>
    <scope>NUCLEOTIDE SEQUENCE [LARGE SCALE GENOMIC DNA]</scope>
    <source>
        <strain evidence="1 2">DSM 6634</strain>
    </source>
</reference>
<proteinExistence type="predicted"/>
<name>A0A2A5RZF5_9LACT</name>